<evidence type="ECO:0000313" key="1">
    <source>
        <dbReference type="EMBL" id="SCL29622.1"/>
    </source>
</evidence>
<dbReference type="SUPFAM" id="SSF48264">
    <property type="entry name" value="Cytochrome P450"/>
    <property type="match status" value="1"/>
</dbReference>
<keyword evidence="2" id="KW-1185">Reference proteome</keyword>
<dbReference type="AlphaFoldDB" id="A0A1C6SJQ6"/>
<protein>
    <submittedName>
        <fullName evidence="1">Uncharacterized protein</fullName>
    </submittedName>
</protein>
<dbReference type="GO" id="GO:0020037">
    <property type="term" value="F:heme binding"/>
    <property type="evidence" value="ECO:0007669"/>
    <property type="project" value="InterPro"/>
</dbReference>
<proteinExistence type="predicted"/>
<dbReference type="EMBL" id="FMHU01000002">
    <property type="protein sequence ID" value="SCL29622.1"/>
    <property type="molecule type" value="Genomic_DNA"/>
</dbReference>
<organism evidence="1 2">
    <name type="scientific">Micromonospora inyonensis</name>
    <dbReference type="NCBI Taxonomy" id="47866"/>
    <lineage>
        <taxon>Bacteria</taxon>
        <taxon>Bacillati</taxon>
        <taxon>Actinomycetota</taxon>
        <taxon>Actinomycetes</taxon>
        <taxon>Micromonosporales</taxon>
        <taxon>Micromonosporaceae</taxon>
        <taxon>Micromonospora</taxon>
    </lineage>
</organism>
<name>A0A1C6SJQ6_9ACTN</name>
<dbReference type="STRING" id="47866.GA0074694_5453"/>
<gene>
    <name evidence="1" type="ORF">GA0074694_5453</name>
</gene>
<dbReference type="GO" id="GO:0016705">
    <property type="term" value="F:oxidoreductase activity, acting on paired donors, with incorporation or reduction of molecular oxygen"/>
    <property type="evidence" value="ECO:0007669"/>
    <property type="project" value="InterPro"/>
</dbReference>
<sequence>MDAAGAMAHLFSPQGRVDPYPAYERLRAHGPVVEIAPGLYVATGYTAIDEVLRDPRYEVTHEELTQHPVAAGTARPST</sequence>
<dbReference type="InterPro" id="IPR036396">
    <property type="entry name" value="Cyt_P450_sf"/>
</dbReference>
<dbReference type="Gene3D" id="3.30.43.20">
    <property type="match status" value="1"/>
</dbReference>
<accession>A0A1C6SJQ6</accession>
<evidence type="ECO:0000313" key="2">
    <source>
        <dbReference type="Proteomes" id="UP000198906"/>
    </source>
</evidence>
<dbReference type="GO" id="GO:0005506">
    <property type="term" value="F:iron ion binding"/>
    <property type="evidence" value="ECO:0007669"/>
    <property type="project" value="InterPro"/>
</dbReference>
<dbReference type="GO" id="GO:0004497">
    <property type="term" value="F:monooxygenase activity"/>
    <property type="evidence" value="ECO:0007669"/>
    <property type="project" value="InterPro"/>
</dbReference>
<dbReference type="Proteomes" id="UP000198906">
    <property type="component" value="Unassembled WGS sequence"/>
</dbReference>
<reference evidence="2" key="1">
    <citation type="submission" date="2016-06" db="EMBL/GenBank/DDBJ databases">
        <authorList>
            <person name="Varghese N."/>
        </authorList>
    </citation>
    <scope>NUCLEOTIDE SEQUENCE [LARGE SCALE GENOMIC DNA]</scope>
    <source>
        <strain evidence="2">DSM 46123</strain>
    </source>
</reference>